<protein>
    <submittedName>
        <fullName evidence="1">Uncharacterized protein</fullName>
    </submittedName>
</protein>
<dbReference type="EMBL" id="JARFPK010000081">
    <property type="protein sequence ID" value="MDF0591885.1"/>
    <property type="molecule type" value="Genomic_DNA"/>
</dbReference>
<proteinExistence type="predicted"/>
<name>A0ABT5XAY3_9EURY</name>
<reference evidence="1 2" key="1">
    <citation type="submission" date="2023-03" db="EMBL/GenBank/DDBJ databases">
        <title>WGS of Methanotrichaceae archaeon Mx.</title>
        <authorList>
            <person name="Sorokin D.Y."/>
            <person name="Merkel A.Y."/>
        </authorList>
    </citation>
    <scope>NUCLEOTIDE SEQUENCE [LARGE SCALE GENOMIC DNA]</scope>
    <source>
        <strain evidence="1 2">Mx</strain>
    </source>
</reference>
<dbReference type="Proteomes" id="UP001220010">
    <property type="component" value="Unassembled WGS sequence"/>
</dbReference>
<dbReference type="RefSeq" id="WP_316967608.1">
    <property type="nucleotide sequence ID" value="NZ_JARFPK010000081.1"/>
</dbReference>
<evidence type="ECO:0000313" key="2">
    <source>
        <dbReference type="Proteomes" id="UP001220010"/>
    </source>
</evidence>
<sequence>MKETRTRVLTPLLAALFVLTMAAAAGGMYQGISGGPSMSYAGVSGSIDGIFASYPKPPTTFPGPLFMTGEEFRQMVAAHLANPPRAWEW</sequence>
<organism evidence="1 2">
    <name type="scientific">Candidatus Methanocrinis natronophilus</name>
    <dbReference type="NCBI Taxonomy" id="3033396"/>
    <lineage>
        <taxon>Archaea</taxon>
        <taxon>Methanobacteriati</taxon>
        <taxon>Methanobacteriota</taxon>
        <taxon>Stenosarchaea group</taxon>
        <taxon>Methanomicrobia</taxon>
        <taxon>Methanotrichales</taxon>
        <taxon>Methanotrichaceae</taxon>
        <taxon>Methanocrinis</taxon>
    </lineage>
</organism>
<accession>A0ABT5XAY3</accession>
<gene>
    <name evidence="1" type="ORF">P0O15_12030</name>
</gene>
<keyword evidence="2" id="KW-1185">Reference proteome</keyword>
<evidence type="ECO:0000313" key="1">
    <source>
        <dbReference type="EMBL" id="MDF0591885.1"/>
    </source>
</evidence>
<comment type="caution">
    <text evidence="1">The sequence shown here is derived from an EMBL/GenBank/DDBJ whole genome shotgun (WGS) entry which is preliminary data.</text>
</comment>